<organism evidence="2 3">
    <name type="scientific">Cucumis melo var. makuwa</name>
    <name type="common">Oriental melon</name>
    <dbReference type="NCBI Taxonomy" id="1194695"/>
    <lineage>
        <taxon>Eukaryota</taxon>
        <taxon>Viridiplantae</taxon>
        <taxon>Streptophyta</taxon>
        <taxon>Embryophyta</taxon>
        <taxon>Tracheophyta</taxon>
        <taxon>Spermatophyta</taxon>
        <taxon>Magnoliopsida</taxon>
        <taxon>eudicotyledons</taxon>
        <taxon>Gunneridae</taxon>
        <taxon>Pentapetalae</taxon>
        <taxon>rosids</taxon>
        <taxon>fabids</taxon>
        <taxon>Cucurbitales</taxon>
        <taxon>Cucurbitaceae</taxon>
        <taxon>Benincaseae</taxon>
        <taxon>Cucumis</taxon>
    </lineage>
</organism>
<gene>
    <name evidence="2" type="ORF">E6C27_scaffold908G00740</name>
</gene>
<accession>A0A5A7U112</accession>
<dbReference type="InterPro" id="IPR054722">
    <property type="entry name" value="PolX-like_BBD"/>
</dbReference>
<dbReference type="PANTHER" id="PTHR47592:SF27">
    <property type="entry name" value="OS08G0421700 PROTEIN"/>
    <property type="match status" value="1"/>
</dbReference>
<evidence type="ECO:0000313" key="3">
    <source>
        <dbReference type="Proteomes" id="UP000321393"/>
    </source>
</evidence>
<dbReference type="PANTHER" id="PTHR47592">
    <property type="entry name" value="PBF68 PROTEIN"/>
    <property type="match status" value="1"/>
</dbReference>
<comment type="caution">
    <text evidence="2">The sequence shown here is derived from an EMBL/GenBank/DDBJ whole genome shotgun (WGS) entry which is preliminary data.</text>
</comment>
<feature type="domain" description="Retrovirus-related Pol polyprotein from transposon TNT 1-94-like beta-barrel" evidence="1">
    <location>
        <begin position="68"/>
        <end position="147"/>
    </location>
</feature>
<dbReference type="Pfam" id="PF22936">
    <property type="entry name" value="Pol_BBD"/>
    <property type="match status" value="1"/>
</dbReference>
<dbReference type="Proteomes" id="UP000321393">
    <property type="component" value="Unassembled WGS sequence"/>
</dbReference>
<evidence type="ECO:0000313" key="2">
    <source>
        <dbReference type="EMBL" id="KAA0047281.1"/>
    </source>
</evidence>
<reference evidence="2 3" key="1">
    <citation type="submission" date="2019-08" db="EMBL/GenBank/DDBJ databases">
        <title>Draft genome sequences of two oriental melons (Cucumis melo L. var makuwa).</title>
        <authorList>
            <person name="Kwon S.-Y."/>
        </authorList>
    </citation>
    <scope>NUCLEOTIDE SEQUENCE [LARGE SCALE GENOMIC DNA]</scope>
    <source>
        <strain evidence="3">cv. SW 3</strain>
        <tissue evidence="2">Leaf</tissue>
    </source>
</reference>
<dbReference type="EMBL" id="SSTE01013279">
    <property type="protein sequence ID" value="KAA0047281.1"/>
    <property type="molecule type" value="Genomic_DNA"/>
</dbReference>
<dbReference type="AlphaFoldDB" id="A0A5A7U112"/>
<proteinExistence type="predicted"/>
<name>A0A5A7U112_CUCMM</name>
<dbReference type="OrthoDB" id="1750507at2759"/>
<evidence type="ECO:0000259" key="1">
    <source>
        <dbReference type="Pfam" id="PF22936"/>
    </source>
</evidence>
<sequence>MDEMTYSTILLYLSDEVLRLVDVATTIAELWKKLEIRKHQVGSEANVADGYDSVEVLMVSHRDIQNAWIMDSGCMYHMTHNRDFLINFQKSDREKVLLGDNSTYDVKGTGSVQIATHDRMIKMLTNVRYVPELKRNLISLNELDKSGTTVSGSAAMTLEQQKHHTIDHVVIEVKIDSGVRSSGKVSTCKRTLINEGVCSDNIASDLKKQRNDAIEANDGAFQQVGFSWVLLTSSRQASTALGFQTGSGTIWDSLLRLIFGSFQWVFDTWFSDQRRRFRWFWVSVSEARYDMWFSQFLGV</sequence>
<protein>
    <submittedName>
        <fullName evidence="2">Retrovirus-related Pol polyprotein from transposon TNT 1-94</fullName>
    </submittedName>
</protein>